<keyword evidence="5 6" id="KW-1015">Disulfide bond</keyword>
<evidence type="ECO:0000313" key="7">
    <source>
        <dbReference type="EMBL" id="RDB21161.1"/>
    </source>
</evidence>
<organism evidence="7 8">
    <name type="scientific">Hypsizygus marmoreus</name>
    <name type="common">White beech mushroom</name>
    <name type="synonym">Agaricus marmoreus</name>
    <dbReference type="NCBI Taxonomy" id="39966"/>
    <lineage>
        <taxon>Eukaryota</taxon>
        <taxon>Fungi</taxon>
        <taxon>Dikarya</taxon>
        <taxon>Basidiomycota</taxon>
        <taxon>Agaricomycotina</taxon>
        <taxon>Agaricomycetes</taxon>
        <taxon>Agaricomycetidae</taxon>
        <taxon>Agaricales</taxon>
        <taxon>Tricholomatineae</taxon>
        <taxon>Lyophyllaceae</taxon>
        <taxon>Hypsizygus</taxon>
    </lineage>
</organism>
<protein>
    <recommendedName>
        <fullName evidence="6">Hydrophobin</fullName>
    </recommendedName>
</protein>
<evidence type="ECO:0000256" key="1">
    <source>
        <dbReference type="ARBA" id="ARBA00004191"/>
    </source>
</evidence>
<comment type="subcellular location">
    <subcellularLocation>
        <location evidence="1 6">Secreted</location>
        <location evidence="1 6">Cell wall</location>
    </subcellularLocation>
</comment>
<dbReference type="CDD" id="cd23507">
    <property type="entry name" value="hydrophobin_I"/>
    <property type="match status" value="1"/>
</dbReference>
<accession>A0A369JG65</accession>
<comment type="caution">
    <text evidence="7">The sequence shown here is derived from an EMBL/GenBank/DDBJ whole genome shotgun (WGS) entry which is preliminary data.</text>
</comment>
<comment type="similarity">
    <text evidence="2 6">Belongs to the fungal hydrophobin family.</text>
</comment>
<feature type="chain" id="PRO_5016479128" description="Hydrophobin" evidence="6">
    <location>
        <begin position="19"/>
        <end position="117"/>
    </location>
</feature>
<evidence type="ECO:0000256" key="2">
    <source>
        <dbReference type="ARBA" id="ARBA00010446"/>
    </source>
</evidence>
<evidence type="ECO:0000256" key="6">
    <source>
        <dbReference type="RuleBase" id="RU365009"/>
    </source>
</evidence>
<sequence length="117" mass="11913">MLARLSVFLLTIPLLAFASPAPLVHVGTTPPSPTICNTGKVHCCNSVQSAHSAPTAIKDVLGGLLDLVLNLNIPLGLTCSPIIGSTSCTQQTVCCTGNSFEGGLVVIGCSPITTNLL</sequence>
<evidence type="ECO:0000256" key="5">
    <source>
        <dbReference type="ARBA" id="ARBA00023157"/>
    </source>
</evidence>
<dbReference type="AlphaFoldDB" id="A0A369JG65"/>
<reference evidence="7" key="1">
    <citation type="submission" date="2018-04" db="EMBL/GenBank/DDBJ databases">
        <title>Whole genome sequencing of Hypsizygus marmoreus.</title>
        <authorList>
            <person name="Choi I.-G."/>
            <person name="Min B."/>
            <person name="Kim J.-G."/>
            <person name="Kim S."/>
            <person name="Oh Y.-L."/>
            <person name="Kong W.-S."/>
            <person name="Park H."/>
            <person name="Jeong J."/>
            <person name="Song E.-S."/>
        </authorList>
    </citation>
    <scope>NUCLEOTIDE SEQUENCE [LARGE SCALE GENOMIC DNA]</scope>
    <source>
        <strain evidence="7">51987-8</strain>
    </source>
</reference>
<keyword evidence="8" id="KW-1185">Reference proteome</keyword>
<dbReference type="GO" id="GO:0005199">
    <property type="term" value="F:structural constituent of cell wall"/>
    <property type="evidence" value="ECO:0007669"/>
    <property type="project" value="InterPro"/>
</dbReference>
<name>A0A369JG65_HYPMA</name>
<dbReference type="Proteomes" id="UP000076154">
    <property type="component" value="Unassembled WGS sequence"/>
</dbReference>
<keyword evidence="4 6" id="KW-0964">Secreted</keyword>
<dbReference type="EMBL" id="LUEZ02000055">
    <property type="protein sequence ID" value="RDB21161.1"/>
    <property type="molecule type" value="Genomic_DNA"/>
</dbReference>
<gene>
    <name evidence="7" type="primary">abh3_1</name>
    <name evidence="7" type="ORF">Hypma_011889</name>
</gene>
<evidence type="ECO:0000256" key="3">
    <source>
        <dbReference type="ARBA" id="ARBA00022512"/>
    </source>
</evidence>
<feature type="signal peptide" evidence="6">
    <location>
        <begin position="1"/>
        <end position="18"/>
    </location>
</feature>
<proteinExistence type="inferred from homology"/>
<keyword evidence="3 6" id="KW-0134">Cell wall</keyword>
<evidence type="ECO:0000256" key="4">
    <source>
        <dbReference type="ARBA" id="ARBA00022525"/>
    </source>
</evidence>
<dbReference type="OrthoDB" id="4225815at2759"/>
<dbReference type="Pfam" id="PF01185">
    <property type="entry name" value="Hydrophobin"/>
    <property type="match status" value="1"/>
</dbReference>
<dbReference type="InterPro" id="IPR001338">
    <property type="entry name" value="Class_I_Hydrophobin"/>
</dbReference>
<dbReference type="SMART" id="SM00075">
    <property type="entry name" value="HYDRO"/>
    <property type="match status" value="1"/>
</dbReference>
<keyword evidence="6" id="KW-0732">Signal</keyword>
<evidence type="ECO:0000313" key="8">
    <source>
        <dbReference type="Proteomes" id="UP000076154"/>
    </source>
</evidence>
<dbReference type="GO" id="GO:0009277">
    <property type="term" value="C:fungal-type cell wall"/>
    <property type="evidence" value="ECO:0007669"/>
    <property type="project" value="InterPro"/>
</dbReference>
<dbReference type="InParanoid" id="A0A369JG65"/>